<protein>
    <recommendedName>
        <fullName evidence="4">Ig-like domain-containing protein</fullName>
    </recommendedName>
</protein>
<organism evidence="2 3">
    <name type="scientific">Actinocorallia aurantiaca</name>
    <dbReference type="NCBI Taxonomy" id="46204"/>
    <lineage>
        <taxon>Bacteria</taxon>
        <taxon>Bacillati</taxon>
        <taxon>Actinomycetota</taxon>
        <taxon>Actinomycetes</taxon>
        <taxon>Streptosporangiales</taxon>
        <taxon>Thermomonosporaceae</taxon>
        <taxon>Actinocorallia</taxon>
    </lineage>
</organism>
<evidence type="ECO:0000313" key="3">
    <source>
        <dbReference type="Proteomes" id="UP001501842"/>
    </source>
</evidence>
<keyword evidence="1" id="KW-0732">Signal</keyword>
<keyword evidence="3" id="KW-1185">Reference proteome</keyword>
<dbReference type="RefSeq" id="WP_344456122.1">
    <property type="nucleotide sequence ID" value="NZ_BAAATZ010000032.1"/>
</dbReference>
<gene>
    <name evidence="2" type="ORF">GCM10010439_63430</name>
</gene>
<reference evidence="2 3" key="1">
    <citation type="journal article" date="2019" name="Int. J. Syst. Evol. Microbiol.">
        <title>The Global Catalogue of Microorganisms (GCM) 10K type strain sequencing project: providing services to taxonomists for standard genome sequencing and annotation.</title>
        <authorList>
            <consortium name="The Broad Institute Genomics Platform"/>
            <consortium name="The Broad Institute Genome Sequencing Center for Infectious Disease"/>
            <person name="Wu L."/>
            <person name="Ma J."/>
        </authorList>
    </citation>
    <scope>NUCLEOTIDE SEQUENCE [LARGE SCALE GENOMIC DNA]</scope>
    <source>
        <strain evidence="2 3">JCM 8201</strain>
    </source>
</reference>
<proteinExistence type="predicted"/>
<dbReference type="EMBL" id="BAAATZ010000032">
    <property type="protein sequence ID" value="GAA2736413.1"/>
    <property type="molecule type" value="Genomic_DNA"/>
</dbReference>
<evidence type="ECO:0000313" key="2">
    <source>
        <dbReference type="EMBL" id="GAA2736413.1"/>
    </source>
</evidence>
<name>A0ABN3UQ64_9ACTN</name>
<feature type="signal peptide" evidence="1">
    <location>
        <begin position="1"/>
        <end position="27"/>
    </location>
</feature>
<dbReference type="Proteomes" id="UP001501842">
    <property type="component" value="Unassembled WGS sequence"/>
</dbReference>
<evidence type="ECO:0008006" key="4">
    <source>
        <dbReference type="Google" id="ProtNLM"/>
    </source>
</evidence>
<sequence>MSRVKTLMAATATAVTAVSGAASPASAWPAGDFTATLGANLSFTWALGTDTCASSTLEGVITSGGAITIDTAAFGGCTGTISSVVALPASSPSAKATSTSLFWNWNLTPTSGYSYDGILSVTGFRVAVRLNSLGGITCVYTSPFSGYYYHGTNPSRPFSSPYLQFRFPGVPVPKSASGSHWLCPNTATLTGVYVVYGIV</sequence>
<accession>A0ABN3UQ64</accession>
<evidence type="ECO:0000256" key="1">
    <source>
        <dbReference type="SAM" id="SignalP"/>
    </source>
</evidence>
<comment type="caution">
    <text evidence="2">The sequence shown here is derived from an EMBL/GenBank/DDBJ whole genome shotgun (WGS) entry which is preliminary data.</text>
</comment>
<feature type="chain" id="PRO_5045193569" description="Ig-like domain-containing protein" evidence="1">
    <location>
        <begin position="28"/>
        <end position="199"/>
    </location>
</feature>